<feature type="transmembrane region" description="Helical" evidence="6">
    <location>
        <begin position="45"/>
        <end position="64"/>
    </location>
</feature>
<evidence type="ECO:0000256" key="2">
    <source>
        <dbReference type="ARBA" id="ARBA00022692"/>
    </source>
</evidence>
<sequence>MSSEQFGTRAPGALAPDPGAAPPARVVVAQAAFEVRSTLRNGEQLLLTLAIPIALLVGLSRLPVDLVGHSPAIDAVAPGVLALAVVSTAFTGQAIAVGFERRYGVLRLLGSTPLGRTGLLVAKTLGVLVVEAVQIALIAAVAVALGWRPAGSPAAALVLLLLGTATFSALGLLLGGTLRAEGTLAVANGLYLVMLAVGGLVVPVTRLPDAWAAIVQWLPPGALGEGLRAVLLDGAGLPLQPVLVLAAWGLAAGLATARTFRWD</sequence>
<keyword evidence="5" id="KW-0046">Antibiotic resistance</keyword>
<evidence type="ECO:0000256" key="4">
    <source>
        <dbReference type="ARBA" id="ARBA00023136"/>
    </source>
</evidence>
<evidence type="ECO:0000256" key="1">
    <source>
        <dbReference type="ARBA" id="ARBA00004141"/>
    </source>
</evidence>
<keyword evidence="9" id="KW-1185">Reference proteome</keyword>
<dbReference type="PROSITE" id="PS51012">
    <property type="entry name" value="ABC_TM2"/>
    <property type="match status" value="1"/>
</dbReference>
<name>A0ABW1T3J7_9ACTN</name>
<proteinExistence type="predicted"/>
<dbReference type="PANTHER" id="PTHR43229:SF2">
    <property type="entry name" value="NODULATION PROTEIN J"/>
    <property type="match status" value="1"/>
</dbReference>
<evidence type="ECO:0000313" key="9">
    <source>
        <dbReference type="Proteomes" id="UP001596138"/>
    </source>
</evidence>
<dbReference type="InterPro" id="IPR013525">
    <property type="entry name" value="ABC2_TM"/>
</dbReference>
<feature type="domain" description="ABC transmembrane type-2" evidence="7">
    <location>
        <begin position="43"/>
        <end position="263"/>
    </location>
</feature>
<dbReference type="EMBL" id="JBHSTI010000008">
    <property type="protein sequence ID" value="MFC6238432.1"/>
    <property type="molecule type" value="Genomic_DNA"/>
</dbReference>
<feature type="transmembrane region" description="Helical" evidence="6">
    <location>
        <begin position="153"/>
        <end position="175"/>
    </location>
</feature>
<keyword evidence="3 6" id="KW-1133">Transmembrane helix</keyword>
<evidence type="ECO:0000256" key="5">
    <source>
        <dbReference type="ARBA" id="ARBA00023251"/>
    </source>
</evidence>
<dbReference type="InterPro" id="IPR051784">
    <property type="entry name" value="Nod_factor_ABC_transporter"/>
</dbReference>
<keyword evidence="4 6" id="KW-0472">Membrane</keyword>
<evidence type="ECO:0000256" key="3">
    <source>
        <dbReference type="ARBA" id="ARBA00022989"/>
    </source>
</evidence>
<gene>
    <name evidence="8" type="ORF">ACFQGU_11135</name>
</gene>
<keyword evidence="2 6" id="KW-0812">Transmembrane</keyword>
<dbReference type="Pfam" id="PF12698">
    <property type="entry name" value="ABC2_membrane_3"/>
    <property type="match status" value="1"/>
</dbReference>
<feature type="transmembrane region" description="Helical" evidence="6">
    <location>
        <begin position="182"/>
        <end position="202"/>
    </location>
</feature>
<dbReference type="InterPro" id="IPR047817">
    <property type="entry name" value="ABC2_TM_bact-type"/>
</dbReference>
<dbReference type="PANTHER" id="PTHR43229">
    <property type="entry name" value="NODULATION PROTEIN J"/>
    <property type="match status" value="1"/>
</dbReference>
<accession>A0ABW1T3J7</accession>
<feature type="transmembrane region" description="Helical" evidence="6">
    <location>
        <begin position="76"/>
        <end position="99"/>
    </location>
</feature>
<reference evidence="9" key="1">
    <citation type="journal article" date="2019" name="Int. J. Syst. Evol. Microbiol.">
        <title>The Global Catalogue of Microorganisms (GCM) 10K type strain sequencing project: providing services to taxonomists for standard genome sequencing and annotation.</title>
        <authorList>
            <consortium name="The Broad Institute Genomics Platform"/>
            <consortium name="The Broad Institute Genome Sequencing Center for Infectious Disease"/>
            <person name="Wu L."/>
            <person name="Ma J."/>
        </authorList>
    </citation>
    <scope>NUCLEOTIDE SEQUENCE [LARGE SCALE GENOMIC DNA]</scope>
    <source>
        <strain evidence="9">CGMCC 4.7317</strain>
    </source>
</reference>
<evidence type="ECO:0000259" key="7">
    <source>
        <dbReference type="PROSITE" id="PS51012"/>
    </source>
</evidence>
<comment type="caution">
    <text evidence="8">The sequence shown here is derived from an EMBL/GenBank/DDBJ whole genome shotgun (WGS) entry which is preliminary data.</text>
</comment>
<evidence type="ECO:0000256" key="6">
    <source>
        <dbReference type="SAM" id="Phobius"/>
    </source>
</evidence>
<evidence type="ECO:0000313" key="8">
    <source>
        <dbReference type="EMBL" id="MFC6238432.1"/>
    </source>
</evidence>
<protein>
    <submittedName>
        <fullName evidence="8">ABC transporter permease</fullName>
    </submittedName>
</protein>
<comment type="subcellular location">
    <subcellularLocation>
        <location evidence="1">Membrane</location>
        <topology evidence="1">Multi-pass membrane protein</topology>
    </subcellularLocation>
</comment>
<dbReference type="RefSeq" id="WP_386766643.1">
    <property type="nucleotide sequence ID" value="NZ_JBHSTI010000008.1"/>
</dbReference>
<organism evidence="8 9">
    <name type="scientific">Longivirga aurantiaca</name>
    <dbReference type="NCBI Taxonomy" id="1837743"/>
    <lineage>
        <taxon>Bacteria</taxon>
        <taxon>Bacillati</taxon>
        <taxon>Actinomycetota</taxon>
        <taxon>Actinomycetes</taxon>
        <taxon>Sporichthyales</taxon>
        <taxon>Sporichthyaceae</taxon>
        <taxon>Longivirga</taxon>
    </lineage>
</organism>
<dbReference type="InterPro" id="IPR000412">
    <property type="entry name" value="ABC_2_transport"/>
</dbReference>
<dbReference type="Proteomes" id="UP001596138">
    <property type="component" value="Unassembled WGS sequence"/>
</dbReference>
<dbReference type="PIRSF" id="PIRSF006648">
    <property type="entry name" value="DrrB"/>
    <property type="match status" value="1"/>
</dbReference>
<feature type="transmembrane region" description="Helical" evidence="6">
    <location>
        <begin position="120"/>
        <end position="147"/>
    </location>
</feature>
<feature type="transmembrane region" description="Helical" evidence="6">
    <location>
        <begin position="237"/>
        <end position="257"/>
    </location>
</feature>